<evidence type="ECO:0000313" key="2">
    <source>
        <dbReference type="EMBL" id="KAF2136991.1"/>
    </source>
</evidence>
<name>A0A6A6B2N6_9PEZI</name>
<evidence type="ECO:0000313" key="3">
    <source>
        <dbReference type="Proteomes" id="UP000799438"/>
    </source>
</evidence>
<proteinExistence type="predicted"/>
<feature type="compositionally biased region" description="Polar residues" evidence="1">
    <location>
        <begin position="114"/>
        <end position="123"/>
    </location>
</feature>
<feature type="compositionally biased region" description="Polar residues" evidence="1">
    <location>
        <begin position="139"/>
        <end position="161"/>
    </location>
</feature>
<evidence type="ECO:0000256" key="1">
    <source>
        <dbReference type="SAM" id="MobiDB-lite"/>
    </source>
</evidence>
<gene>
    <name evidence="2" type="ORF">K452DRAFT_114658</name>
</gene>
<dbReference type="Proteomes" id="UP000799438">
    <property type="component" value="Unassembled WGS sequence"/>
</dbReference>
<dbReference type="EMBL" id="ML995508">
    <property type="protein sequence ID" value="KAF2136991.1"/>
    <property type="molecule type" value="Genomic_DNA"/>
</dbReference>
<accession>A0A6A6B2N6</accession>
<reference evidence="2" key="1">
    <citation type="journal article" date="2020" name="Stud. Mycol.">
        <title>101 Dothideomycetes genomes: a test case for predicting lifestyles and emergence of pathogens.</title>
        <authorList>
            <person name="Haridas S."/>
            <person name="Albert R."/>
            <person name="Binder M."/>
            <person name="Bloem J."/>
            <person name="Labutti K."/>
            <person name="Salamov A."/>
            <person name="Andreopoulos B."/>
            <person name="Baker S."/>
            <person name="Barry K."/>
            <person name="Bills G."/>
            <person name="Bluhm B."/>
            <person name="Cannon C."/>
            <person name="Castanera R."/>
            <person name="Culley D."/>
            <person name="Daum C."/>
            <person name="Ezra D."/>
            <person name="Gonzalez J."/>
            <person name="Henrissat B."/>
            <person name="Kuo A."/>
            <person name="Liang C."/>
            <person name="Lipzen A."/>
            <person name="Lutzoni F."/>
            <person name="Magnuson J."/>
            <person name="Mondo S."/>
            <person name="Nolan M."/>
            <person name="Ohm R."/>
            <person name="Pangilinan J."/>
            <person name="Park H.-J."/>
            <person name="Ramirez L."/>
            <person name="Alfaro M."/>
            <person name="Sun H."/>
            <person name="Tritt A."/>
            <person name="Yoshinaga Y."/>
            <person name="Zwiers L.-H."/>
            <person name="Turgeon B."/>
            <person name="Goodwin S."/>
            <person name="Spatafora J."/>
            <person name="Crous P."/>
            <person name="Grigoriev I."/>
        </authorList>
    </citation>
    <scope>NUCLEOTIDE SEQUENCE</scope>
    <source>
        <strain evidence="2">CBS 121167</strain>
    </source>
</reference>
<keyword evidence="3" id="KW-1185">Reference proteome</keyword>
<feature type="region of interest" description="Disordered" evidence="1">
    <location>
        <begin position="114"/>
        <end position="226"/>
    </location>
</feature>
<feature type="region of interest" description="Disordered" evidence="1">
    <location>
        <begin position="89"/>
        <end position="108"/>
    </location>
</feature>
<dbReference type="AlphaFoldDB" id="A0A6A6B2N6"/>
<dbReference type="GeneID" id="54292562"/>
<feature type="region of interest" description="Disordered" evidence="1">
    <location>
        <begin position="1"/>
        <end position="62"/>
    </location>
</feature>
<dbReference type="RefSeq" id="XP_033392709.1">
    <property type="nucleotide sequence ID" value="XM_033535068.1"/>
</dbReference>
<sequence length="298" mass="32204">MAPSKFSFHLHHRRHRADKDKEPERLATPAYSVRSDDVSSQPSKAERLLGTGLPGRHTGSAASVAVGNPYLSAPHALLDTKQTYMSSLSLPERRKGSATSADDLVPPRWQSHTLYHRPSSNVLGPSAGADEADGDGRSGSVSSTGYSKTLHSQKSSTTLQSHYDPRRPPLPVSQQTSASAMRDGGLRRGHTPLHQSTTSVDQISTHSSTYEEYDNESGKSSRKKKPARLDLSKLFPKAPKAKYDNVLLSPSLFVSLPAPLLAPRSIIPNHYPPMNTRSGGRRLLAAPKLGIPSAIIAL</sequence>
<feature type="compositionally biased region" description="Polar residues" evidence="1">
    <location>
        <begin position="193"/>
        <end position="210"/>
    </location>
</feature>
<protein>
    <submittedName>
        <fullName evidence="2">Uncharacterized protein</fullName>
    </submittedName>
</protein>
<organism evidence="2 3">
    <name type="scientific">Aplosporella prunicola CBS 121167</name>
    <dbReference type="NCBI Taxonomy" id="1176127"/>
    <lineage>
        <taxon>Eukaryota</taxon>
        <taxon>Fungi</taxon>
        <taxon>Dikarya</taxon>
        <taxon>Ascomycota</taxon>
        <taxon>Pezizomycotina</taxon>
        <taxon>Dothideomycetes</taxon>
        <taxon>Dothideomycetes incertae sedis</taxon>
        <taxon>Botryosphaeriales</taxon>
        <taxon>Aplosporellaceae</taxon>
        <taxon>Aplosporella</taxon>
    </lineage>
</organism>
<dbReference type="OrthoDB" id="5244050at2759"/>